<dbReference type="STRING" id="1841610.A6X21_10535"/>
<dbReference type="SUPFAM" id="SSF82771">
    <property type="entry name" value="GIY-YIG endonuclease"/>
    <property type="match status" value="1"/>
</dbReference>
<proteinExistence type="predicted"/>
<sequence>MLGLVPYLLASGVVFDPSDTRIHLACWNGIEEPINVYYRGEFQAWQEGQNRRNFECKHVMSLIDLGRGIWLFAGIYHVLGCQPHPTWEGGHYLYSTELLPGQSDLVGRLIIEHQRTRQSYVWCKPEMALQIVEIKREKMTIADFPGYHSIVINHDTLKTIIRMKIDSWYSALANIRGVYLIVDTTNGKTYVGKASGDVGIWQRWSTYADNGHGGNKELIEVLVENGEEYMKNFQYSLLEIADTYASEKYILAREAHWMKALMSRKFGLN</sequence>
<dbReference type="PROSITE" id="PS50164">
    <property type="entry name" value="GIY_YIG"/>
    <property type="match status" value="1"/>
</dbReference>
<evidence type="ECO:0000259" key="1">
    <source>
        <dbReference type="PROSITE" id="PS50164"/>
    </source>
</evidence>
<dbReference type="RefSeq" id="WP_068850698.1">
    <property type="nucleotide sequence ID" value="NZ_LYDR01000150.1"/>
</dbReference>
<keyword evidence="3" id="KW-1185">Reference proteome</keyword>
<dbReference type="InterPro" id="IPR000305">
    <property type="entry name" value="GIY-YIG_endonuc"/>
</dbReference>
<dbReference type="AlphaFoldDB" id="A0A1C3E6P4"/>
<dbReference type="OrthoDB" id="258133at2"/>
<gene>
    <name evidence="2" type="ORF">A6X21_10535</name>
</gene>
<evidence type="ECO:0000313" key="2">
    <source>
        <dbReference type="EMBL" id="ODA28925.1"/>
    </source>
</evidence>
<dbReference type="Gene3D" id="3.40.1440.10">
    <property type="entry name" value="GIY-YIG endonuclease"/>
    <property type="match status" value="1"/>
</dbReference>
<dbReference type="CDD" id="cd10446">
    <property type="entry name" value="GIY-YIG_unchar_1"/>
    <property type="match status" value="1"/>
</dbReference>
<comment type="caution">
    <text evidence="2">The sequence shown here is derived from an EMBL/GenBank/DDBJ whole genome shotgun (WGS) entry which is preliminary data.</text>
</comment>
<name>A0A1C3E6P4_9PLAN</name>
<protein>
    <recommendedName>
        <fullName evidence="1">GIY-YIG domain-containing protein</fullName>
    </recommendedName>
</protein>
<evidence type="ECO:0000313" key="3">
    <source>
        <dbReference type="Proteomes" id="UP000094828"/>
    </source>
</evidence>
<reference evidence="2 3" key="1">
    <citation type="submission" date="2016-05" db="EMBL/GenBank/DDBJ databases">
        <title>Genomic and physiological characterization of Planctopirus sp. isolated from fresh water lake.</title>
        <authorList>
            <person name="Subhash Y."/>
            <person name="Ramana C."/>
        </authorList>
    </citation>
    <scope>NUCLEOTIDE SEQUENCE [LARGE SCALE GENOMIC DNA]</scope>
    <source>
        <strain evidence="2 3">JC280</strain>
    </source>
</reference>
<dbReference type="EMBL" id="LYDR01000150">
    <property type="protein sequence ID" value="ODA28925.1"/>
    <property type="molecule type" value="Genomic_DNA"/>
</dbReference>
<feature type="domain" description="GIY-YIG" evidence="1">
    <location>
        <begin position="174"/>
        <end position="269"/>
    </location>
</feature>
<accession>A0A1C3E6P4</accession>
<dbReference type="InterPro" id="IPR035901">
    <property type="entry name" value="GIY-YIG_endonuc_sf"/>
</dbReference>
<dbReference type="Proteomes" id="UP000094828">
    <property type="component" value="Unassembled WGS sequence"/>
</dbReference>
<organism evidence="2 3">
    <name type="scientific">Planctopirus hydrillae</name>
    <dbReference type="NCBI Taxonomy" id="1841610"/>
    <lineage>
        <taxon>Bacteria</taxon>
        <taxon>Pseudomonadati</taxon>
        <taxon>Planctomycetota</taxon>
        <taxon>Planctomycetia</taxon>
        <taxon>Planctomycetales</taxon>
        <taxon>Planctomycetaceae</taxon>
        <taxon>Planctopirus</taxon>
    </lineage>
</organism>